<dbReference type="GO" id="GO:0008311">
    <property type="term" value="F:double-stranded DNA 3'-5' DNA exonuclease activity"/>
    <property type="evidence" value="ECO:0007669"/>
    <property type="project" value="InterPro"/>
</dbReference>
<name>A0A4R3V5Z5_ROSSA</name>
<sequence>MHPPQLGPRVGDRQALVIAGHFPNSQAPGCDEFVYKFGWLDALDGWVGGQMKSHEQFVLIVLMDDANIVPEGRDFYDPIALTGQIHHTPKEHAQFQQLVGLRHLEQPPHSWTWRGYRNLASTGNQDLRTDHILVSGAEGPRDG</sequence>
<protein>
    <submittedName>
        <fullName evidence="1">Uncharacterized protein</fullName>
    </submittedName>
</protein>
<dbReference type="SUPFAM" id="SSF56219">
    <property type="entry name" value="DNase I-like"/>
    <property type="match status" value="1"/>
</dbReference>
<dbReference type="PANTHER" id="PTHR43250">
    <property type="entry name" value="EXODEOXYRIBONUCLEASE III"/>
    <property type="match status" value="1"/>
</dbReference>
<dbReference type="Gene3D" id="3.60.10.10">
    <property type="entry name" value="Endonuclease/exonuclease/phosphatase"/>
    <property type="match status" value="1"/>
</dbReference>
<dbReference type="RefSeq" id="WP_132571162.1">
    <property type="nucleotide sequence ID" value="NZ_CBCSGL010000016.1"/>
</dbReference>
<dbReference type="Proteomes" id="UP000295110">
    <property type="component" value="Unassembled WGS sequence"/>
</dbReference>
<keyword evidence="2" id="KW-1185">Reference proteome</keyword>
<dbReference type="OrthoDB" id="9803914at2"/>
<dbReference type="EMBL" id="SMBU01000009">
    <property type="protein sequence ID" value="TCU98823.1"/>
    <property type="molecule type" value="Genomic_DNA"/>
</dbReference>
<reference evidence="1 2" key="1">
    <citation type="submission" date="2019-03" db="EMBL/GenBank/DDBJ databases">
        <title>Genomic Encyclopedia of Type Strains, Phase IV (KMG-IV): sequencing the most valuable type-strain genomes for metagenomic binning, comparative biology and taxonomic classification.</title>
        <authorList>
            <person name="Goeker M."/>
        </authorList>
    </citation>
    <scope>NUCLEOTIDE SEQUENCE [LARGE SCALE GENOMIC DNA]</scope>
    <source>
        <strain evidence="1 2">DSM 654</strain>
    </source>
</reference>
<gene>
    <name evidence="1" type="ORF">EV671_100999</name>
</gene>
<proteinExistence type="predicted"/>
<dbReference type="PANTHER" id="PTHR43250:SF2">
    <property type="entry name" value="EXODEOXYRIBONUCLEASE III"/>
    <property type="match status" value="1"/>
</dbReference>
<accession>A0A4R3V5Z5</accession>
<dbReference type="InterPro" id="IPR036691">
    <property type="entry name" value="Endo/exonu/phosph_ase_sf"/>
</dbReference>
<organism evidence="1 2">
    <name type="scientific">Roseateles saccharophilus</name>
    <name type="common">Pseudomonas saccharophila</name>
    <dbReference type="NCBI Taxonomy" id="304"/>
    <lineage>
        <taxon>Bacteria</taxon>
        <taxon>Pseudomonadati</taxon>
        <taxon>Pseudomonadota</taxon>
        <taxon>Betaproteobacteria</taxon>
        <taxon>Burkholderiales</taxon>
        <taxon>Sphaerotilaceae</taxon>
        <taxon>Roseateles</taxon>
    </lineage>
</organism>
<dbReference type="AlphaFoldDB" id="A0A4R3V5Z5"/>
<evidence type="ECO:0000313" key="1">
    <source>
        <dbReference type="EMBL" id="TCU98823.1"/>
    </source>
</evidence>
<evidence type="ECO:0000313" key="2">
    <source>
        <dbReference type="Proteomes" id="UP000295110"/>
    </source>
</evidence>
<dbReference type="InterPro" id="IPR037493">
    <property type="entry name" value="ExoIII-like"/>
</dbReference>
<comment type="caution">
    <text evidence="1">The sequence shown here is derived from an EMBL/GenBank/DDBJ whole genome shotgun (WGS) entry which is preliminary data.</text>
</comment>
<dbReference type="GO" id="GO:0006281">
    <property type="term" value="P:DNA repair"/>
    <property type="evidence" value="ECO:0007669"/>
    <property type="project" value="InterPro"/>
</dbReference>